<accession>A0A2R5L6D5</accession>
<evidence type="ECO:0000256" key="1">
    <source>
        <dbReference type="SAM" id="SignalP"/>
    </source>
</evidence>
<dbReference type="InterPro" id="IPR012674">
    <property type="entry name" value="Calycin"/>
</dbReference>
<protein>
    <submittedName>
        <fullName evidence="2">Putative salivary secreted lipocalin</fullName>
    </submittedName>
</protein>
<proteinExistence type="predicted"/>
<feature type="signal peptide" evidence="1">
    <location>
        <begin position="1"/>
        <end position="19"/>
    </location>
</feature>
<name>A0A2R5L6D5_9ACAR</name>
<sequence length="184" mass="20244">MLQLVVFLTGCCLVATGHADECKTGPFKAEEVLGGPGGSGVYRLVQSTFPQDETCVYVGPPQTTPSKESPATYYWGWKKDGTWEKKTGTVYPEGENMIYQDADFGTTNSTLVYSEKGQCNVILFHGQHDSLKGGPFLEWFQHTGGSADSQEVQCCKKRFDDELKELGKSDADDKSKDCEPYPTS</sequence>
<dbReference type="Gene3D" id="2.40.128.20">
    <property type="match status" value="1"/>
</dbReference>
<dbReference type="EMBL" id="GGLE01000871">
    <property type="protein sequence ID" value="MBY04997.1"/>
    <property type="molecule type" value="Transcribed_RNA"/>
</dbReference>
<organism evidence="2">
    <name type="scientific">Ornithodoros turicata</name>
    <dbReference type="NCBI Taxonomy" id="34597"/>
    <lineage>
        <taxon>Eukaryota</taxon>
        <taxon>Metazoa</taxon>
        <taxon>Ecdysozoa</taxon>
        <taxon>Arthropoda</taxon>
        <taxon>Chelicerata</taxon>
        <taxon>Arachnida</taxon>
        <taxon>Acari</taxon>
        <taxon>Parasitiformes</taxon>
        <taxon>Ixodida</taxon>
        <taxon>Ixodoidea</taxon>
        <taxon>Argasidae</taxon>
        <taxon>Ornithodorinae</taxon>
        <taxon>Ornithodoros</taxon>
    </lineage>
</organism>
<reference evidence="2" key="1">
    <citation type="submission" date="2018-03" db="EMBL/GenBank/DDBJ databases">
        <title>The relapsing fever spirochete Borrelia turicatae persists in the highly oxidative environment of its soft-bodied tick vector.</title>
        <authorList>
            <person name="Bourret T.J."/>
            <person name="Boyle W.K."/>
            <person name="Valenzuela J.G."/>
            <person name="Oliveira F."/>
            <person name="Lopez J.E."/>
        </authorList>
    </citation>
    <scope>NUCLEOTIDE SEQUENCE</scope>
    <source>
        <strain evidence="2">Kansas strain/isolate</strain>
        <tissue evidence="2">Salivary glands</tissue>
    </source>
</reference>
<feature type="chain" id="PRO_5015316706" evidence="1">
    <location>
        <begin position="20"/>
        <end position="184"/>
    </location>
</feature>
<dbReference type="AlphaFoldDB" id="A0A2R5L6D5"/>
<keyword evidence="1" id="KW-0732">Signal</keyword>
<evidence type="ECO:0000313" key="2">
    <source>
        <dbReference type="EMBL" id="MBY04997.1"/>
    </source>
</evidence>